<evidence type="ECO:0000256" key="1">
    <source>
        <dbReference type="ARBA" id="ARBA00004141"/>
    </source>
</evidence>
<evidence type="ECO:0008006" key="10">
    <source>
        <dbReference type="Google" id="ProtNLM"/>
    </source>
</evidence>
<feature type="transmembrane region" description="Helical" evidence="7">
    <location>
        <begin position="521"/>
        <end position="542"/>
    </location>
</feature>
<feature type="transmembrane region" description="Helical" evidence="7">
    <location>
        <begin position="244"/>
        <end position="264"/>
    </location>
</feature>
<evidence type="ECO:0000256" key="6">
    <source>
        <dbReference type="ARBA" id="ARBA00023136"/>
    </source>
</evidence>
<dbReference type="Pfam" id="PF03092">
    <property type="entry name" value="BT1"/>
    <property type="match status" value="2"/>
</dbReference>
<accession>A0A8S2AM87</accession>
<feature type="transmembrane region" description="Helical" evidence="7">
    <location>
        <begin position="680"/>
        <end position="699"/>
    </location>
</feature>
<feature type="transmembrane region" description="Helical" evidence="7">
    <location>
        <begin position="139"/>
        <end position="160"/>
    </location>
</feature>
<evidence type="ECO:0000256" key="7">
    <source>
        <dbReference type="SAM" id="Phobius"/>
    </source>
</evidence>
<sequence length="880" mass="98013">MKDVQKVQPSKSQALTTITRIPWIIKPLWGILTDVVPIIGFHIRPYFILAGVFGVVSLLFISLRSNLHLYLALLWMTISSAAMAIADVTIDACTAYNSIKHPSLASDMQTLCLLISSIGALLGFFMSGILVHLVGSKGVFGLLTFPFALVSVVGIVFSEPHVHGKAMWRTMKCSDVWRPSLYMYISLVFGFDIQGLFYWFTDSKDGPLFAQETVGFILSIGPIGSILGVLLYNLVLKDHPFRSLFSWTQLLFALSGMFDLILVLRLNLKFGLPDYLFIVVDEIVSQMIERLKWMSLLVLNTKLCPHGIEGTFFVLLMSIDNADLMTSSWLGGILLHVLKVTRTEFGNLWLAVLFRPNPYQKFQHLSSNQSQILNLPLEPVMVVEEEQNLENGGSVHVVKGESNFRNVVCGPVRWLKMLSSELHWSFVFGVVSLYGINQGLGGSLGRVATEYYMKDVQKVQPSESQALTAITKIPWIIKPLWGILTDVLPIFGFHRRPYFILAGVLGVVSLLFISLHSNLHLYLALLWMTISSAAMAIADVTIDACTAYNSIKHPSLASDMQSLCSLSSSIGALLGFFMSGILVHIVGSKGVFGLLTFPFALVSVVGIVFSEPHVPGFSYKQVNQKFTDAGKAMWRTMKCSDVWRPSLYMYISLTLGLNIHEGLFYWFTDSKDGPLFAQETVGFILSIGSIGSILGATLYQLVLKDHPFRGLCLWTQLLFALSGMLDLILVLRLNLKFGLPDYLFIVVDEIVSQMIGRLKWMPLLVLTSKLCPHGIEGTFFALLMSIDNAGLMTSSWLGGILLHVLKVTRTEFGNLWLAVLVRNVMRLLPLCFLFLVPKGDQNTFKLPDEIMGEESEDSEDEKEGTRNLELASLVQAVDRR</sequence>
<dbReference type="SUPFAM" id="SSF103473">
    <property type="entry name" value="MFS general substrate transporter"/>
    <property type="match status" value="2"/>
</dbReference>
<name>A0A8S2AM87_ARAAE</name>
<comment type="similarity">
    <text evidence="2">Belongs to the major facilitator superfamily. Folate-biopterin transporter (TC 2.A.71) family.</text>
</comment>
<proteinExistence type="inferred from homology"/>
<keyword evidence="9" id="KW-1185">Reference proteome</keyword>
<reference evidence="8" key="1">
    <citation type="submission" date="2021-01" db="EMBL/GenBank/DDBJ databases">
        <authorList>
            <person name="Bezrukov I."/>
        </authorList>
    </citation>
    <scope>NUCLEOTIDE SEQUENCE</scope>
</reference>
<evidence type="ECO:0000313" key="9">
    <source>
        <dbReference type="Proteomes" id="UP000682877"/>
    </source>
</evidence>
<keyword evidence="3" id="KW-0813">Transport</keyword>
<feature type="transmembrane region" description="Helical" evidence="7">
    <location>
        <begin position="111"/>
        <end position="133"/>
    </location>
</feature>
<evidence type="ECO:0000256" key="4">
    <source>
        <dbReference type="ARBA" id="ARBA00022692"/>
    </source>
</evidence>
<dbReference type="Proteomes" id="UP000682877">
    <property type="component" value="Chromosome 6"/>
</dbReference>
<feature type="transmembrane region" description="Helical" evidence="7">
    <location>
        <begin position="213"/>
        <end position="232"/>
    </location>
</feature>
<keyword evidence="6 7" id="KW-0472">Membrane</keyword>
<organism evidence="8 9">
    <name type="scientific">Arabidopsis arenosa</name>
    <name type="common">Sand rock-cress</name>
    <name type="synonym">Cardaminopsis arenosa</name>
    <dbReference type="NCBI Taxonomy" id="38785"/>
    <lineage>
        <taxon>Eukaryota</taxon>
        <taxon>Viridiplantae</taxon>
        <taxon>Streptophyta</taxon>
        <taxon>Embryophyta</taxon>
        <taxon>Tracheophyta</taxon>
        <taxon>Spermatophyta</taxon>
        <taxon>Magnoliopsida</taxon>
        <taxon>eudicotyledons</taxon>
        <taxon>Gunneridae</taxon>
        <taxon>Pentapetalae</taxon>
        <taxon>rosids</taxon>
        <taxon>malvids</taxon>
        <taxon>Brassicales</taxon>
        <taxon>Brassicaceae</taxon>
        <taxon>Camelineae</taxon>
        <taxon>Arabidopsis</taxon>
    </lineage>
</organism>
<feature type="transmembrane region" description="Helical" evidence="7">
    <location>
        <begin position="647"/>
        <end position="668"/>
    </location>
</feature>
<evidence type="ECO:0000256" key="5">
    <source>
        <dbReference type="ARBA" id="ARBA00022989"/>
    </source>
</evidence>
<dbReference type="Gene3D" id="1.20.1250.20">
    <property type="entry name" value="MFS general substrate transporter like domains"/>
    <property type="match status" value="2"/>
</dbReference>
<dbReference type="PANTHER" id="PTHR31585:SF6">
    <property type="entry name" value="FOLATE-BIOPTERIN TRANSPORTER 2-RELATED"/>
    <property type="match status" value="1"/>
</dbReference>
<dbReference type="InterPro" id="IPR036259">
    <property type="entry name" value="MFS_trans_sf"/>
</dbReference>
<dbReference type="NCBIfam" id="TIGR00788">
    <property type="entry name" value="fbt"/>
    <property type="match status" value="1"/>
</dbReference>
<feature type="transmembrane region" description="Helical" evidence="7">
    <location>
        <begin position="181"/>
        <end position="201"/>
    </location>
</feature>
<feature type="transmembrane region" description="Helical" evidence="7">
    <location>
        <begin position="563"/>
        <end position="585"/>
    </location>
</feature>
<dbReference type="PANTHER" id="PTHR31585">
    <property type="entry name" value="FOLATE-BIOPTERIN TRANSPORTER 1, CHLOROPLASTIC"/>
    <property type="match status" value="1"/>
</dbReference>
<gene>
    <name evidence="8" type="ORF">AARE701A_LOCUS16097</name>
</gene>
<keyword evidence="4 7" id="KW-0812">Transmembrane</keyword>
<comment type="subcellular location">
    <subcellularLocation>
        <location evidence="1">Membrane</location>
        <topology evidence="1">Multi-pass membrane protein</topology>
    </subcellularLocation>
</comment>
<feature type="transmembrane region" description="Helical" evidence="7">
    <location>
        <begin position="711"/>
        <end position="733"/>
    </location>
</feature>
<dbReference type="InterPro" id="IPR004324">
    <property type="entry name" value="FBT"/>
</dbReference>
<evidence type="ECO:0000256" key="3">
    <source>
        <dbReference type="ARBA" id="ARBA00022448"/>
    </source>
</evidence>
<feature type="transmembrane region" description="Helical" evidence="7">
    <location>
        <begin position="498"/>
        <end position="515"/>
    </location>
</feature>
<dbReference type="CDD" id="cd17484">
    <property type="entry name" value="MFS_FBT"/>
    <property type="match status" value="2"/>
</dbReference>
<protein>
    <recommendedName>
        <fullName evidence="10">Folate-biopterin transporter 2</fullName>
    </recommendedName>
</protein>
<dbReference type="GO" id="GO:0016020">
    <property type="term" value="C:membrane"/>
    <property type="evidence" value="ECO:0007669"/>
    <property type="project" value="UniProtKB-SubCell"/>
</dbReference>
<feature type="transmembrane region" description="Helical" evidence="7">
    <location>
        <begin position="69"/>
        <end position="90"/>
    </location>
</feature>
<dbReference type="EMBL" id="LR999456">
    <property type="protein sequence ID" value="CAE6119913.1"/>
    <property type="molecule type" value="Genomic_DNA"/>
</dbReference>
<evidence type="ECO:0000313" key="8">
    <source>
        <dbReference type="EMBL" id="CAE6119913.1"/>
    </source>
</evidence>
<dbReference type="AlphaFoldDB" id="A0A8S2AM87"/>
<feature type="transmembrane region" description="Helical" evidence="7">
    <location>
        <begin position="46"/>
        <end position="63"/>
    </location>
</feature>
<keyword evidence="5 7" id="KW-1133">Transmembrane helix</keyword>
<dbReference type="InterPro" id="IPR039309">
    <property type="entry name" value="BT1"/>
</dbReference>
<evidence type="ECO:0000256" key="2">
    <source>
        <dbReference type="ARBA" id="ARBA00007015"/>
    </source>
</evidence>
<feature type="transmembrane region" description="Helical" evidence="7">
    <location>
        <begin position="591"/>
        <end position="610"/>
    </location>
</feature>